<proteinExistence type="predicted"/>
<gene>
    <name evidence="2" type="ORF">FGO68_gene17676</name>
</gene>
<organism evidence="2 3">
    <name type="scientific">Halteria grandinella</name>
    <dbReference type="NCBI Taxonomy" id="5974"/>
    <lineage>
        <taxon>Eukaryota</taxon>
        <taxon>Sar</taxon>
        <taxon>Alveolata</taxon>
        <taxon>Ciliophora</taxon>
        <taxon>Intramacronucleata</taxon>
        <taxon>Spirotrichea</taxon>
        <taxon>Stichotrichia</taxon>
        <taxon>Sporadotrichida</taxon>
        <taxon>Halteriidae</taxon>
        <taxon>Halteria</taxon>
    </lineage>
</organism>
<comment type="caution">
    <text evidence="2">The sequence shown here is derived from an EMBL/GenBank/DDBJ whole genome shotgun (WGS) entry which is preliminary data.</text>
</comment>
<accession>A0A8J8NKV7</accession>
<name>A0A8J8NKV7_HALGN</name>
<feature type="compositionally biased region" description="Acidic residues" evidence="1">
    <location>
        <begin position="296"/>
        <end position="309"/>
    </location>
</feature>
<evidence type="ECO:0000313" key="2">
    <source>
        <dbReference type="EMBL" id="TNV77123.1"/>
    </source>
</evidence>
<feature type="region of interest" description="Disordered" evidence="1">
    <location>
        <begin position="290"/>
        <end position="309"/>
    </location>
</feature>
<dbReference type="EMBL" id="RRYP01012423">
    <property type="protein sequence ID" value="TNV77123.1"/>
    <property type="molecule type" value="Genomic_DNA"/>
</dbReference>
<reference evidence="2" key="1">
    <citation type="submission" date="2019-06" db="EMBL/GenBank/DDBJ databases">
        <authorList>
            <person name="Zheng W."/>
        </authorList>
    </citation>
    <scope>NUCLEOTIDE SEQUENCE</scope>
    <source>
        <strain evidence="2">QDHG01</strain>
    </source>
</reference>
<feature type="region of interest" description="Disordered" evidence="1">
    <location>
        <begin position="173"/>
        <end position="192"/>
    </location>
</feature>
<dbReference type="AlphaFoldDB" id="A0A8J8NKV7"/>
<protein>
    <submittedName>
        <fullName evidence="2">Uncharacterized protein</fullName>
    </submittedName>
</protein>
<sequence length="309" mass="33678">MDQSQEGQKYTRRQEAEEEAQDYQVCKIYPSTITQLERGRYSKGPGSIKIVQIDLIGHAQPHELTNPPSGQGESIRQVHLKQPDINTNKEQLGGLTFSSPHFNQQEFNANVDQSETNQLEDNFGFGVKDTRATDAFIADHLLEGPPLADSTPPSSTSLHQQFKDIVQDRGITQGDESGALSSGPSQQHNSTVYPPGYFQALYPPPAQPLNQPYCILPTGGPGEQSQASPQAKPFIGGAALSQGTQDQDLLALTANQAAVISNQAAQISNQAAQISNLTGYVEVLKKRNAAERQFEEEGEEESDEESDDQ</sequence>
<evidence type="ECO:0000313" key="3">
    <source>
        <dbReference type="Proteomes" id="UP000785679"/>
    </source>
</evidence>
<keyword evidence="3" id="KW-1185">Reference proteome</keyword>
<dbReference type="Proteomes" id="UP000785679">
    <property type="component" value="Unassembled WGS sequence"/>
</dbReference>
<feature type="compositionally biased region" description="Polar residues" evidence="1">
    <location>
        <begin position="179"/>
        <end position="192"/>
    </location>
</feature>
<feature type="region of interest" description="Disordered" evidence="1">
    <location>
        <begin position="1"/>
        <end position="23"/>
    </location>
</feature>
<evidence type="ECO:0000256" key="1">
    <source>
        <dbReference type="SAM" id="MobiDB-lite"/>
    </source>
</evidence>